<dbReference type="EMBL" id="MT293574">
    <property type="protein sequence ID" value="QKE44432.1"/>
    <property type="molecule type" value="Genomic_DNA"/>
</dbReference>
<keyword evidence="1" id="KW-0812">Transmembrane</keyword>
<keyword evidence="1" id="KW-0472">Membrane</keyword>
<reference evidence="2" key="1">
    <citation type="submission" date="2020-04" db="EMBL/GenBank/DDBJ databases">
        <title>A mysterious 80 nm amoeba virus with a near complete 'ORFan genome' challenges the classification of DNA viruses.</title>
        <authorList>
            <person name="Boratto P.V.M."/>
            <person name="Oliveira G.P."/>
            <person name="Machado T.B."/>
            <person name="Andrade A.C.S.P."/>
            <person name="Baudoin J.P."/>
            <person name="Klose T."/>
            <person name="Azza S."/>
            <person name="Decloquement P."/>
            <person name="Chabriere E."/>
            <person name="Colson P."/>
            <person name="Levasseur A."/>
            <person name="La Scola B."/>
            <person name="Abrahao J.S."/>
        </authorList>
    </citation>
    <scope>NUCLEOTIDE SEQUENCE</scope>
    <source>
        <strain evidence="2">BHMG</strain>
    </source>
</reference>
<keyword evidence="3" id="KW-1185">Reference proteome</keyword>
<accession>A0AAE7B7X1</accession>
<dbReference type="RefSeq" id="YP_010800679.1">
    <property type="nucleotide sequence ID" value="NC_076895.1"/>
</dbReference>
<sequence>MGIWDGFRDGVSHNLKEGKEIAVDGIAKVGNSIADALNIPEDPNKKADDAETFDWVLYIAAGVSFAALAMVVIFKFRR</sequence>
<name>A0AAE7B7X1_9VIRU</name>
<feature type="transmembrane region" description="Helical" evidence="1">
    <location>
        <begin position="55"/>
        <end position="74"/>
    </location>
</feature>
<protein>
    <submittedName>
        <fullName evidence="2">Uncharacterized protein</fullName>
    </submittedName>
</protein>
<keyword evidence="1" id="KW-1133">Transmembrane helix</keyword>
<organism evidence="2 3">
    <name type="scientific">Yaravirus sp. 'brasiliensis'</name>
    <dbReference type="NCBI Taxonomy" id="2739681"/>
    <lineage>
        <taxon>Viruses</taxon>
        <taxon>Varidnaviria</taxon>
        <taxon>Bamfordvirae</taxon>
        <taxon>Nucleocytoviricota</taxon>
        <taxon>Mriyaviricetes</taxon>
        <taxon>Yaraviridae</taxon>
        <taxon>Yaravirus</taxon>
        <taxon>Yaravirus brasiliense</taxon>
    </lineage>
</organism>
<evidence type="ECO:0000256" key="1">
    <source>
        <dbReference type="SAM" id="Phobius"/>
    </source>
</evidence>
<evidence type="ECO:0000313" key="2">
    <source>
        <dbReference type="EMBL" id="QKE44432.1"/>
    </source>
</evidence>
<dbReference type="GeneID" id="80539315"/>
<evidence type="ECO:0000313" key="3">
    <source>
        <dbReference type="Proteomes" id="UP000830293"/>
    </source>
</evidence>
<proteinExistence type="predicted"/>
<dbReference type="KEGG" id="vg:80539315"/>
<dbReference type="Proteomes" id="UP000830293">
    <property type="component" value="Segment"/>
</dbReference>